<evidence type="ECO:0000313" key="3">
    <source>
        <dbReference type="Proteomes" id="UP000198287"/>
    </source>
</evidence>
<keyword evidence="1" id="KW-1133">Transmembrane helix</keyword>
<keyword evidence="3" id="KW-1185">Reference proteome</keyword>
<sequence>MRKPLVFISLLVVVANSAWKWDTLELSKYTKNSDRIHYITFKLALWISYAVARLAFLISAPHFIQLYSEAKQYAQDFMHQDEKKVARRFKCISLIFLNTIFFGQILEFVIRHFFQENNPAELDHCERVLFPCKTFHWVHFGITAFFHVLDSMTLYYLTYFAITMSNFLIKILDHFQQKVVKRLDSSRGNVNIDFVTPIFILKQHGQPDKDGKVENSGIKGGQESDKTNIHAQFSRIKELFNSMNCAIGTPMIVSSFADILVMICIIYSFIPRLERGGYGGGGAGRGPYGGWGGGGGGDRGMIIPGGEEMQPGFNTTVDNVSNYTGTEYYENHVDGGYHTYGGAESYIPKSGYHSMQGIQFSYVFAVLYEARMLLIQKMKDILDDKIHQKSGRGEKMWLSSTAGEEEEELESVVDRVGKWSWSLRPMDMFNVDLSVIPTMMACVMTYVVVLLQIQISET</sequence>
<gene>
    <name evidence="2" type="ORF">Fcan01_06430</name>
</gene>
<reference evidence="2 3" key="1">
    <citation type="submission" date="2015-12" db="EMBL/GenBank/DDBJ databases">
        <title>The genome of Folsomia candida.</title>
        <authorList>
            <person name="Faddeeva A."/>
            <person name="Derks M.F."/>
            <person name="Anvar Y."/>
            <person name="Smit S."/>
            <person name="Van Straalen N."/>
            <person name="Roelofs D."/>
        </authorList>
    </citation>
    <scope>NUCLEOTIDE SEQUENCE [LARGE SCALE GENOMIC DNA]</scope>
    <source>
        <strain evidence="2 3">VU population</strain>
        <tissue evidence="2">Whole body</tissue>
    </source>
</reference>
<feature type="transmembrane region" description="Helical" evidence="1">
    <location>
        <begin position="245"/>
        <end position="270"/>
    </location>
</feature>
<comment type="caution">
    <text evidence="2">The sequence shown here is derived from an EMBL/GenBank/DDBJ whole genome shotgun (WGS) entry which is preliminary data.</text>
</comment>
<accession>A0A226EKT6</accession>
<dbReference type="EMBL" id="LNIX01000003">
    <property type="protein sequence ID" value="OXA57604.1"/>
    <property type="molecule type" value="Genomic_DNA"/>
</dbReference>
<name>A0A226EKT6_FOLCA</name>
<organism evidence="2 3">
    <name type="scientific">Folsomia candida</name>
    <name type="common">Springtail</name>
    <dbReference type="NCBI Taxonomy" id="158441"/>
    <lineage>
        <taxon>Eukaryota</taxon>
        <taxon>Metazoa</taxon>
        <taxon>Ecdysozoa</taxon>
        <taxon>Arthropoda</taxon>
        <taxon>Hexapoda</taxon>
        <taxon>Collembola</taxon>
        <taxon>Entomobryomorpha</taxon>
        <taxon>Isotomoidea</taxon>
        <taxon>Isotomidae</taxon>
        <taxon>Proisotominae</taxon>
        <taxon>Folsomia</taxon>
    </lineage>
</organism>
<evidence type="ECO:0000313" key="2">
    <source>
        <dbReference type="EMBL" id="OXA57604.1"/>
    </source>
</evidence>
<proteinExistence type="predicted"/>
<feature type="transmembrane region" description="Helical" evidence="1">
    <location>
        <begin position="433"/>
        <end position="455"/>
    </location>
</feature>
<evidence type="ECO:0008006" key="4">
    <source>
        <dbReference type="Google" id="ProtNLM"/>
    </source>
</evidence>
<feature type="transmembrane region" description="Helical" evidence="1">
    <location>
        <begin position="44"/>
        <end position="68"/>
    </location>
</feature>
<feature type="transmembrane region" description="Helical" evidence="1">
    <location>
        <begin position="89"/>
        <end position="110"/>
    </location>
</feature>
<dbReference type="AlphaFoldDB" id="A0A226EKT6"/>
<dbReference type="Proteomes" id="UP000198287">
    <property type="component" value="Unassembled WGS sequence"/>
</dbReference>
<keyword evidence="1" id="KW-0472">Membrane</keyword>
<keyword evidence="1" id="KW-0812">Transmembrane</keyword>
<protein>
    <recommendedName>
        <fullName evidence="4">Gustatory receptor</fullName>
    </recommendedName>
</protein>
<feature type="transmembrane region" description="Helical" evidence="1">
    <location>
        <begin position="358"/>
        <end position="375"/>
    </location>
</feature>
<evidence type="ECO:0000256" key="1">
    <source>
        <dbReference type="SAM" id="Phobius"/>
    </source>
</evidence>